<accession>F4W967</accession>
<dbReference type="AlphaFoldDB" id="F4W967"/>
<sequence>MLIVCGTSASSLLVEKMDVVNAALCLTGNDAPGPQSEIIARNATIFFARVFHARERVAESIIGFSSLNVTRHHERRTTVRGKREPVPVLAFLSFGLSNGQSSQPLLFAVHGTKDPYMVLAYYLCCTHTDALMCTCGSLYGYNPTVLPRQELLSEMLVSNQSEVTIYACQADQT</sequence>
<organism evidence="2">
    <name type="scientific">Acromyrmex echinatior</name>
    <name type="common">Panamanian leafcutter ant</name>
    <name type="synonym">Acromyrmex octospinosus echinatior</name>
    <dbReference type="NCBI Taxonomy" id="103372"/>
    <lineage>
        <taxon>Eukaryota</taxon>
        <taxon>Metazoa</taxon>
        <taxon>Ecdysozoa</taxon>
        <taxon>Arthropoda</taxon>
        <taxon>Hexapoda</taxon>
        <taxon>Insecta</taxon>
        <taxon>Pterygota</taxon>
        <taxon>Neoptera</taxon>
        <taxon>Endopterygota</taxon>
        <taxon>Hymenoptera</taxon>
        <taxon>Apocrita</taxon>
        <taxon>Aculeata</taxon>
        <taxon>Formicoidea</taxon>
        <taxon>Formicidae</taxon>
        <taxon>Myrmicinae</taxon>
        <taxon>Acromyrmex</taxon>
    </lineage>
</organism>
<gene>
    <name evidence="1" type="ORF">G5I_02014</name>
</gene>
<evidence type="ECO:0000313" key="2">
    <source>
        <dbReference type="Proteomes" id="UP000007755"/>
    </source>
</evidence>
<reference evidence="1" key="1">
    <citation type="submission" date="2011-02" db="EMBL/GenBank/DDBJ databases">
        <title>The genome of the leaf-cutting ant Acromyrmex echinatior suggests key adaptations to social evolution and fungus farming.</title>
        <authorList>
            <person name="Nygaard S."/>
            <person name="Zhang G."/>
        </authorList>
    </citation>
    <scope>NUCLEOTIDE SEQUENCE</scope>
</reference>
<keyword evidence="2" id="KW-1185">Reference proteome</keyword>
<dbReference type="Proteomes" id="UP000007755">
    <property type="component" value="Unassembled WGS sequence"/>
</dbReference>
<dbReference type="InParanoid" id="F4W967"/>
<evidence type="ECO:0000313" key="1">
    <source>
        <dbReference type="EMBL" id="EGI69249.1"/>
    </source>
</evidence>
<proteinExistence type="predicted"/>
<protein>
    <submittedName>
        <fullName evidence="1">Uncharacterized protein</fullName>
    </submittedName>
</protein>
<dbReference type="EMBL" id="GL888002">
    <property type="protein sequence ID" value="EGI69249.1"/>
    <property type="molecule type" value="Genomic_DNA"/>
</dbReference>
<name>F4W967_ACREC</name>